<keyword evidence="4" id="KW-0472">Membrane</keyword>
<organism evidence="5 6">
    <name type="scientific">Callipepla squamata</name>
    <name type="common">Scaled quail</name>
    <dbReference type="NCBI Taxonomy" id="9009"/>
    <lineage>
        <taxon>Eukaryota</taxon>
        <taxon>Metazoa</taxon>
        <taxon>Chordata</taxon>
        <taxon>Craniata</taxon>
        <taxon>Vertebrata</taxon>
        <taxon>Euteleostomi</taxon>
        <taxon>Archelosauria</taxon>
        <taxon>Archosauria</taxon>
        <taxon>Dinosauria</taxon>
        <taxon>Saurischia</taxon>
        <taxon>Theropoda</taxon>
        <taxon>Coelurosauria</taxon>
        <taxon>Aves</taxon>
        <taxon>Neognathae</taxon>
        <taxon>Galloanserae</taxon>
        <taxon>Galliformes</taxon>
        <taxon>Odontophoridae</taxon>
        <taxon>Callipepla</taxon>
    </lineage>
</organism>
<dbReference type="EMBL" id="MCFN01000335">
    <property type="protein sequence ID" value="OXB60332.1"/>
    <property type="molecule type" value="Genomic_DNA"/>
</dbReference>
<dbReference type="Proteomes" id="UP000198323">
    <property type="component" value="Unassembled WGS sequence"/>
</dbReference>
<protein>
    <submittedName>
        <fullName evidence="5">Uncharacterized protein</fullName>
    </submittedName>
</protein>
<name>A0A226MYK8_CALSU</name>
<evidence type="ECO:0000256" key="2">
    <source>
        <dbReference type="ARBA" id="ARBA00022553"/>
    </source>
</evidence>
<evidence type="ECO:0000313" key="5">
    <source>
        <dbReference type="EMBL" id="OXB60332.1"/>
    </source>
</evidence>
<sequence length="107" mass="12189">VTINKWEQFERDKETVVKYLNQASCALERILNFSSLESLSSELEQTKELSKHSEAMAVQAENLVKNSSEIQLGSKSKQALQQQAKSIQEQVKKVDVTLEEEYVLNKS</sequence>
<evidence type="ECO:0000256" key="1">
    <source>
        <dbReference type="ARBA" id="ARBA00004308"/>
    </source>
</evidence>
<comment type="subcellular location">
    <subcellularLocation>
        <location evidence="1">Endomembrane system</location>
    </subcellularLocation>
</comment>
<comment type="caution">
    <text evidence="5">The sequence shown here is derived from an EMBL/GenBank/DDBJ whole genome shotgun (WGS) entry which is preliminary data.</text>
</comment>
<evidence type="ECO:0000256" key="3">
    <source>
        <dbReference type="ARBA" id="ARBA00022737"/>
    </source>
</evidence>
<keyword evidence="6" id="KW-1185">Reference proteome</keyword>
<dbReference type="OrthoDB" id="18853at2759"/>
<dbReference type="PANTHER" id="PTHR14514">
    <property type="entry name" value="PKA ANCHORING PROTEIN"/>
    <property type="match status" value="1"/>
</dbReference>
<keyword evidence="2" id="KW-0597">Phosphoprotein</keyword>
<feature type="non-terminal residue" evidence="5">
    <location>
        <position position="1"/>
    </location>
</feature>
<accession>A0A226MYK8</accession>
<keyword evidence="3" id="KW-0677">Repeat</keyword>
<evidence type="ECO:0000313" key="6">
    <source>
        <dbReference type="Proteomes" id="UP000198323"/>
    </source>
</evidence>
<evidence type="ECO:0000256" key="4">
    <source>
        <dbReference type="ARBA" id="ARBA00023136"/>
    </source>
</evidence>
<gene>
    <name evidence="5" type="ORF">ASZ78_001814</name>
</gene>
<dbReference type="AlphaFoldDB" id="A0A226MYK8"/>
<proteinExistence type="predicted"/>
<reference evidence="5 6" key="1">
    <citation type="submission" date="2016-07" db="EMBL/GenBank/DDBJ databases">
        <title>Disparate Historic Effective Population Sizes Predicted by Modern Levels of Genome Diversity for the Scaled Quail (Callipepla squamata) and the Northern Bobwhite (Colinus virginianus): Inferences from First and Second Generation Draft Genome Assemblies for Sympatric New World Quail.</title>
        <authorList>
            <person name="Oldeschulte D.L."/>
            <person name="Halley Y.A."/>
            <person name="Bhattarai E.K."/>
            <person name="Brashear W.A."/>
            <person name="Hill J."/>
            <person name="Metz R.P."/>
            <person name="Johnson C.D."/>
            <person name="Rollins D."/>
            <person name="Peterson M.J."/>
            <person name="Bickhart D.M."/>
            <person name="Decker J.E."/>
            <person name="Seabury C.M."/>
        </authorList>
    </citation>
    <scope>NUCLEOTIDE SEQUENCE [LARGE SCALE GENOMIC DNA]</scope>
    <source>
        <strain evidence="5 6">Texas</strain>
        <tissue evidence="5">Leg muscle</tissue>
    </source>
</reference>
<dbReference type="PANTHER" id="PTHR14514:SF3">
    <property type="entry name" value="NESPRIN-1"/>
    <property type="match status" value="1"/>
</dbReference>
<dbReference type="STRING" id="9009.A0A226MYK8"/>